<feature type="domain" description="NnrU" evidence="13">
    <location>
        <begin position="70"/>
        <end position="229"/>
    </location>
</feature>
<comment type="caution">
    <text evidence="14">The sequence shown here is derived from an EMBL/GenBank/DDBJ whole genome shotgun (WGS) entry which is preliminary data.</text>
</comment>
<keyword evidence="10 12" id="KW-0472">Membrane</keyword>
<dbReference type="GO" id="GO:0016020">
    <property type="term" value="C:membrane"/>
    <property type="evidence" value="ECO:0007669"/>
    <property type="project" value="UniProtKB-SubCell"/>
</dbReference>
<dbReference type="InterPro" id="IPR033580">
    <property type="entry name" value="Nurim-like"/>
</dbReference>
<keyword evidence="15" id="KW-1185">Reference proteome</keyword>
<evidence type="ECO:0000256" key="6">
    <source>
        <dbReference type="ARBA" id="ARBA00022679"/>
    </source>
</evidence>
<evidence type="ECO:0000256" key="12">
    <source>
        <dbReference type="SAM" id="Phobius"/>
    </source>
</evidence>
<dbReference type="InterPro" id="IPR009915">
    <property type="entry name" value="NnrU_dom"/>
</dbReference>
<dbReference type="PANTHER" id="PTHR31040:SF1">
    <property type="entry name" value="NURIM"/>
    <property type="match status" value="1"/>
</dbReference>
<name>A0A3E1K5Q1_9GAMM</name>
<evidence type="ECO:0000256" key="1">
    <source>
        <dbReference type="ARBA" id="ARBA00002096"/>
    </source>
</evidence>
<dbReference type="NCBIfam" id="NF045656">
    <property type="entry name" value="MeththiolMtaseMddA"/>
    <property type="match status" value="1"/>
</dbReference>
<evidence type="ECO:0000256" key="5">
    <source>
        <dbReference type="ARBA" id="ARBA00022603"/>
    </source>
</evidence>
<comment type="similarity">
    <text evidence="3">Belongs to the nurim family.</text>
</comment>
<accession>A0A3E1K5Q1</accession>
<reference evidence="14 15" key="1">
    <citation type="submission" date="2018-08" db="EMBL/GenBank/DDBJ databases">
        <title>Wenzhouxiangella salilacus sp. nov., a novel bacterium isolated from a saline lake in Xinjiang Province, China.</title>
        <authorList>
            <person name="Han S."/>
        </authorList>
    </citation>
    <scope>NUCLEOTIDE SEQUENCE [LARGE SCALE GENOMIC DNA]</scope>
    <source>
        <strain evidence="14 15">XDB06</strain>
    </source>
</reference>
<dbReference type="EMBL" id="QUZK01000047">
    <property type="protein sequence ID" value="RFF29362.1"/>
    <property type="molecule type" value="Genomic_DNA"/>
</dbReference>
<evidence type="ECO:0000256" key="9">
    <source>
        <dbReference type="ARBA" id="ARBA00022989"/>
    </source>
</evidence>
<feature type="transmembrane region" description="Helical" evidence="12">
    <location>
        <begin position="101"/>
        <end position="118"/>
    </location>
</feature>
<dbReference type="AlphaFoldDB" id="A0A3E1K5Q1"/>
<dbReference type="GO" id="GO:0008168">
    <property type="term" value="F:methyltransferase activity"/>
    <property type="evidence" value="ECO:0007669"/>
    <property type="project" value="UniProtKB-KW"/>
</dbReference>
<dbReference type="GO" id="GO:0032259">
    <property type="term" value="P:methylation"/>
    <property type="evidence" value="ECO:0007669"/>
    <property type="project" value="UniProtKB-KW"/>
</dbReference>
<dbReference type="PANTHER" id="PTHR31040">
    <property type="entry name" value="NURIM"/>
    <property type="match status" value="1"/>
</dbReference>
<dbReference type="EC" id="2.1.1.334" evidence="4"/>
<evidence type="ECO:0000256" key="4">
    <source>
        <dbReference type="ARBA" id="ARBA00012149"/>
    </source>
</evidence>
<evidence type="ECO:0000256" key="8">
    <source>
        <dbReference type="ARBA" id="ARBA00022692"/>
    </source>
</evidence>
<feature type="transmembrane region" description="Helical" evidence="12">
    <location>
        <begin position="5"/>
        <end position="26"/>
    </location>
</feature>
<keyword evidence="5 14" id="KW-0489">Methyltransferase</keyword>
<evidence type="ECO:0000256" key="7">
    <source>
        <dbReference type="ARBA" id="ARBA00022691"/>
    </source>
</evidence>
<keyword evidence="7" id="KW-0949">S-adenosyl-L-methionine</keyword>
<keyword evidence="9 12" id="KW-1133">Transmembrane helix</keyword>
<dbReference type="OrthoDB" id="9789029at2"/>
<evidence type="ECO:0000256" key="11">
    <source>
        <dbReference type="ARBA" id="ARBA00048134"/>
    </source>
</evidence>
<protein>
    <recommendedName>
        <fullName evidence="4">methanethiol S-methyltransferase</fullName>
        <ecNumber evidence="4">2.1.1.334</ecNumber>
    </recommendedName>
</protein>
<comment type="function">
    <text evidence="1">Catalyzes the methylation of methanethiol (MeSH) to yield dimethylsulphide (DMS).</text>
</comment>
<dbReference type="Proteomes" id="UP000260351">
    <property type="component" value="Unassembled WGS sequence"/>
</dbReference>
<evidence type="ECO:0000256" key="2">
    <source>
        <dbReference type="ARBA" id="ARBA00004141"/>
    </source>
</evidence>
<gene>
    <name evidence="14" type="ORF">DZC52_12990</name>
</gene>
<dbReference type="InterPro" id="IPR054700">
    <property type="entry name" value="MddA"/>
</dbReference>
<feature type="transmembrane region" description="Helical" evidence="12">
    <location>
        <begin position="61"/>
        <end position="80"/>
    </location>
</feature>
<keyword evidence="6 14" id="KW-0808">Transferase</keyword>
<comment type="subcellular location">
    <subcellularLocation>
        <location evidence="2">Membrane</location>
        <topology evidence="2">Multi-pass membrane protein</topology>
    </subcellularLocation>
</comment>
<evidence type="ECO:0000256" key="10">
    <source>
        <dbReference type="ARBA" id="ARBA00023136"/>
    </source>
</evidence>
<dbReference type="Gene3D" id="1.20.120.1630">
    <property type="match status" value="1"/>
</dbReference>
<organism evidence="14 15">
    <name type="scientific">Wenzhouxiangella sediminis</name>
    <dbReference type="NCBI Taxonomy" id="1792836"/>
    <lineage>
        <taxon>Bacteria</taxon>
        <taxon>Pseudomonadati</taxon>
        <taxon>Pseudomonadota</taxon>
        <taxon>Gammaproteobacteria</taxon>
        <taxon>Chromatiales</taxon>
        <taxon>Wenzhouxiangellaceae</taxon>
        <taxon>Wenzhouxiangella</taxon>
    </lineage>
</organism>
<sequence>MQKGLILLFGIVTYLFFFVAFLYFIAFVGNLQTTALADAWPALVELVPYSVSFGRETGPPALAVAINLGLIALFGAQHSIMARSGFKSWLASHLPRSAERSVYVLLSTALLVLLMWQWRPMGPVLWSVDAAVGQVVLWSLVAIGFAMVFVSTFLIDHFDLFGLKQVWSQFRGREVQPPRFVTPLFYRVVRHPLYLGFLIAFWAAPTMTLGHLLFAAGMSAYILVGVKLEERDLVRYLGSDYERYREQVPQLVPVPGRAWRDRAGRQSAMAD</sequence>
<evidence type="ECO:0000313" key="14">
    <source>
        <dbReference type="EMBL" id="RFF29362.1"/>
    </source>
</evidence>
<evidence type="ECO:0000259" key="13">
    <source>
        <dbReference type="Pfam" id="PF07298"/>
    </source>
</evidence>
<comment type="catalytic activity">
    <reaction evidence="11">
        <text>methanethiol + S-adenosyl-L-methionine = dimethyl sulfide + S-adenosyl-L-homocysteine + H(+)</text>
        <dbReference type="Rhea" id="RHEA:50428"/>
        <dbReference type="ChEBI" id="CHEBI:15378"/>
        <dbReference type="ChEBI" id="CHEBI:16007"/>
        <dbReference type="ChEBI" id="CHEBI:17437"/>
        <dbReference type="ChEBI" id="CHEBI:57856"/>
        <dbReference type="ChEBI" id="CHEBI:59789"/>
        <dbReference type="EC" id="2.1.1.334"/>
    </reaction>
</comment>
<evidence type="ECO:0000256" key="3">
    <source>
        <dbReference type="ARBA" id="ARBA00010631"/>
    </source>
</evidence>
<evidence type="ECO:0000313" key="15">
    <source>
        <dbReference type="Proteomes" id="UP000260351"/>
    </source>
</evidence>
<keyword evidence="8 12" id="KW-0812">Transmembrane</keyword>
<feature type="transmembrane region" description="Helical" evidence="12">
    <location>
        <begin position="138"/>
        <end position="163"/>
    </location>
</feature>
<dbReference type="Pfam" id="PF07298">
    <property type="entry name" value="NnrU"/>
    <property type="match status" value="1"/>
</dbReference>
<proteinExistence type="inferred from homology"/>
<dbReference type="RefSeq" id="WP_116651585.1">
    <property type="nucleotide sequence ID" value="NZ_QUZK01000047.1"/>
</dbReference>